<dbReference type="Pfam" id="PF07549">
    <property type="entry name" value="Sec_GG"/>
    <property type="match status" value="1"/>
</dbReference>
<dbReference type="InterPro" id="IPR005665">
    <property type="entry name" value="SecF_bac"/>
</dbReference>
<sequence length="269" mass="28887">MFSIIYKNVFLIIAAVIMVGSIVIVATVGLKYGIDFTGGSLMEVSYNSAPAKDVVSAKIETLQLGGFSVRESGASESDKSGYLIRTRDLSDNERSQLEGVVLSIGEGSHVERFNSVGPVIGTELKDKAIWAIVAVSIIIILYVAYAFAGVGKPVSSWVYGGITILVLFHDILVPTAMMSLLGLFRGAEVDVLFVMALLAVLGYSVNDTIVIFDRVRENLKANRTERTIKKTAAGGVVYEETEYTLTKPFAVIVGNAVADSLARSINTSF</sequence>
<keyword evidence="7 10" id="KW-1133">Transmembrane helix</keyword>
<gene>
    <name evidence="12" type="ORF">CO026_00190</name>
</gene>
<dbReference type="PANTHER" id="PTHR30081">
    <property type="entry name" value="PROTEIN-EXPORT MEMBRANE PROTEIN SEC"/>
    <property type="match status" value="1"/>
</dbReference>
<dbReference type="Proteomes" id="UP000230391">
    <property type="component" value="Unassembled WGS sequence"/>
</dbReference>
<dbReference type="AlphaFoldDB" id="A0A2M8FFP2"/>
<dbReference type="SUPFAM" id="SSF82866">
    <property type="entry name" value="Multidrug efflux transporter AcrB transmembrane domain"/>
    <property type="match status" value="1"/>
</dbReference>
<evidence type="ECO:0000256" key="2">
    <source>
        <dbReference type="ARBA" id="ARBA00015792"/>
    </source>
</evidence>
<dbReference type="GO" id="GO:0005886">
    <property type="term" value="C:plasma membrane"/>
    <property type="evidence" value="ECO:0007669"/>
    <property type="project" value="UniProtKB-SubCell"/>
</dbReference>
<keyword evidence="9 10" id="KW-0472">Membrane</keyword>
<dbReference type="PANTHER" id="PTHR30081:SF8">
    <property type="entry name" value="PROTEIN TRANSLOCASE SUBUNIT SECF"/>
    <property type="match status" value="1"/>
</dbReference>
<dbReference type="GO" id="GO:0015450">
    <property type="term" value="F:protein-transporting ATPase activity"/>
    <property type="evidence" value="ECO:0007669"/>
    <property type="project" value="InterPro"/>
</dbReference>
<evidence type="ECO:0000313" key="12">
    <source>
        <dbReference type="EMBL" id="PJC56457.1"/>
    </source>
</evidence>
<dbReference type="Gene3D" id="1.20.1640.10">
    <property type="entry name" value="Multidrug efflux transporter AcrB transmembrane domain"/>
    <property type="match status" value="1"/>
</dbReference>
<evidence type="ECO:0000259" key="11">
    <source>
        <dbReference type="Pfam" id="PF02355"/>
    </source>
</evidence>
<feature type="transmembrane region" description="Helical" evidence="10">
    <location>
        <begin position="128"/>
        <end position="150"/>
    </location>
</feature>
<dbReference type="EMBL" id="PFRD01000012">
    <property type="protein sequence ID" value="PJC56457.1"/>
    <property type="molecule type" value="Genomic_DNA"/>
</dbReference>
<evidence type="ECO:0000256" key="5">
    <source>
        <dbReference type="ARBA" id="ARBA00022692"/>
    </source>
</evidence>
<dbReference type="Pfam" id="PF02355">
    <property type="entry name" value="SecD_SecF_C"/>
    <property type="match status" value="1"/>
</dbReference>
<keyword evidence="5 10" id="KW-0812">Transmembrane</keyword>
<keyword evidence="6" id="KW-0653">Protein transport</keyword>
<evidence type="ECO:0000256" key="1">
    <source>
        <dbReference type="ARBA" id="ARBA00004651"/>
    </source>
</evidence>
<name>A0A2M8FFP2_9BACT</name>
<evidence type="ECO:0000256" key="6">
    <source>
        <dbReference type="ARBA" id="ARBA00022927"/>
    </source>
</evidence>
<feature type="non-terminal residue" evidence="12">
    <location>
        <position position="269"/>
    </location>
</feature>
<evidence type="ECO:0000256" key="8">
    <source>
        <dbReference type="ARBA" id="ARBA00023010"/>
    </source>
</evidence>
<feature type="transmembrane region" description="Helical" evidence="10">
    <location>
        <begin position="157"/>
        <end position="185"/>
    </location>
</feature>
<evidence type="ECO:0000256" key="9">
    <source>
        <dbReference type="ARBA" id="ARBA00023136"/>
    </source>
</evidence>
<dbReference type="InterPro" id="IPR048634">
    <property type="entry name" value="SecD_SecF_C"/>
</dbReference>
<dbReference type="NCBIfam" id="TIGR00966">
    <property type="entry name" value="transloc_SecF"/>
    <property type="match status" value="1"/>
</dbReference>
<comment type="caution">
    <text evidence="12">The sequence shown here is derived from an EMBL/GenBank/DDBJ whole genome shotgun (WGS) entry which is preliminary data.</text>
</comment>
<dbReference type="InterPro" id="IPR022646">
    <property type="entry name" value="SecD/SecF_CS"/>
</dbReference>
<protein>
    <recommendedName>
        <fullName evidence="2">Protein translocase subunit SecF</fullName>
    </recommendedName>
</protein>
<feature type="transmembrane region" description="Helical" evidence="10">
    <location>
        <begin position="191"/>
        <end position="212"/>
    </location>
</feature>
<dbReference type="GO" id="GO:0006886">
    <property type="term" value="P:intracellular protein transport"/>
    <property type="evidence" value="ECO:0007669"/>
    <property type="project" value="InterPro"/>
</dbReference>
<feature type="transmembrane region" description="Helical" evidence="10">
    <location>
        <begin position="9"/>
        <end position="34"/>
    </location>
</feature>
<comment type="subcellular location">
    <subcellularLocation>
        <location evidence="1">Cell membrane</location>
        <topology evidence="1">Multi-pass membrane protein</topology>
    </subcellularLocation>
</comment>
<keyword evidence="4" id="KW-1003">Cell membrane</keyword>
<proteinExistence type="predicted"/>
<feature type="domain" description="Protein export membrane protein SecD/SecF C-terminal" evidence="11">
    <location>
        <begin position="109"/>
        <end position="226"/>
    </location>
</feature>
<accession>A0A2M8FFP2</accession>
<dbReference type="PRINTS" id="PR01755">
    <property type="entry name" value="SECFTRNLCASE"/>
</dbReference>
<evidence type="ECO:0000256" key="7">
    <source>
        <dbReference type="ARBA" id="ARBA00022989"/>
    </source>
</evidence>
<keyword evidence="8" id="KW-0811">Translocation</keyword>
<dbReference type="InterPro" id="IPR022813">
    <property type="entry name" value="SecD/SecF_arch_bac"/>
</dbReference>
<organism evidence="12 13">
    <name type="scientific">Candidatus Kaiserbacteria bacterium CG_4_9_14_0_2_um_filter_41_32</name>
    <dbReference type="NCBI Taxonomy" id="1974601"/>
    <lineage>
        <taxon>Bacteria</taxon>
        <taxon>Candidatus Kaiseribacteriota</taxon>
    </lineage>
</organism>
<keyword evidence="3" id="KW-0813">Transport</keyword>
<evidence type="ECO:0000313" key="13">
    <source>
        <dbReference type="Proteomes" id="UP000230391"/>
    </source>
</evidence>
<reference evidence="13" key="1">
    <citation type="submission" date="2017-09" db="EMBL/GenBank/DDBJ databases">
        <title>Depth-based differentiation of microbial function through sediment-hosted aquifers and enrichment of novel symbionts in the deep terrestrial subsurface.</title>
        <authorList>
            <person name="Probst A.J."/>
            <person name="Ladd B."/>
            <person name="Jarett J.K."/>
            <person name="Geller-Mcgrath D.E."/>
            <person name="Sieber C.M.K."/>
            <person name="Emerson J.B."/>
            <person name="Anantharaman K."/>
            <person name="Thomas B.C."/>
            <person name="Malmstrom R."/>
            <person name="Stieglmeier M."/>
            <person name="Klingl A."/>
            <person name="Woyke T."/>
            <person name="Ryan C.M."/>
            <person name="Banfield J.F."/>
        </authorList>
    </citation>
    <scope>NUCLEOTIDE SEQUENCE [LARGE SCALE GENOMIC DNA]</scope>
</reference>
<evidence type="ECO:0000256" key="10">
    <source>
        <dbReference type="SAM" id="Phobius"/>
    </source>
</evidence>
<evidence type="ECO:0000256" key="3">
    <source>
        <dbReference type="ARBA" id="ARBA00022448"/>
    </source>
</evidence>
<evidence type="ECO:0000256" key="4">
    <source>
        <dbReference type="ARBA" id="ARBA00022475"/>
    </source>
</evidence>
<dbReference type="InterPro" id="IPR022645">
    <property type="entry name" value="SecD/SecF_bac"/>
</dbReference>